<dbReference type="Proteomes" id="UP000235728">
    <property type="component" value="Unassembled WGS sequence"/>
</dbReference>
<gene>
    <name evidence="2" type="ORF">BM221_007509</name>
</gene>
<feature type="compositionally biased region" description="Basic and acidic residues" evidence="1">
    <location>
        <begin position="1"/>
        <end position="11"/>
    </location>
</feature>
<comment type="caution">
    <text evidence="2">The sequence shown here is derived from an EMBL/GenBank/DDBJ whole genome shotgun (WGS) entry which is preliminary data.</text>
</comment>
<dbReference type="EMBL" id="MRVG01000008">
    <property type="protein sequence ID" value="PMB66517.1"/>
    <property type="molecule type" value="Genomic_DNA"/>
</dbReference>
<evidence type="ECO:0000256" key="1">
    <source>
        <dbReference type="SAM" id="MobiDB-lite"/>
    </source>
</evidence>
<evidence type="ECO:0000313" key="2">
    <source>
        <dbReference type="EMBL" id="PMB66517.1"/>
    </source>
</evidence>
<organism evidence="2 3">
    <name type="scientific">Beauveria bassiana</name>
    <name type="common">White muscardine disease fungus</name>
    <name type="synonym">Tritirachium shiotae</name>
    <dbReference type="NCBI Taxonomy" id="176275"/>
    <lineage>
        <taxon>Eukaryota</taxon>
        <taxon>Fungi</taxon>
        <taxon>Dikarya</taxon>
        <taxon>Ascomycota</taxon>
        <taxon>Pezizomycotina</taxon>
        <taxon>Sordariomycetes</taxon>
        <taxon>Hypocreomycetidae</taxon>
        <taxon>Hypocreales</taxon>
        <taxon>Cordycipitaceae</taxon>
        <taxon>Beauveria</taxon>
    </lineage>
</organism>
<feature type="compositionally biased region" description="Polar residues" evidence="1">
    <location>
        <begin position="105"/>
        <end position="124"/>
    </location>
</feature>
<reference evidence="2 3" key="1">
    <citation type="journal article" date="2016" name="Appl. Microbiol. Biotechnol.">
        <title>Characterization of T-DNA insertion mutants with decreased virulence in the entomopathogenic fungus Beauveria bassiana JEF-007.</title>
        <authorList>
            <person name="Kim S."/>
            <person name="Lee S.J."/>
            <person name="Nai Y.S."/>
            <person name="Yu J.S."/>
            <person name="Lee M.R."/>
            <person name="Yang Y.T."/>
            <person name="Kim J.S."/>
        </authorList>
    </citation>
    <scope>NUCLEOTIDE SEQUENCE [LARGE SCALE GENOMIC DNA]</scope>
    <source>
        <strain evidence="2 3">JEF-007</strain>
    </source>
</reference>
<sequence length="143" mass="15824">MADAIAGEHSRFKGSALPFQVHTRESDWEDDETASHGNADSEPAGEAPEATDPTQAEELQEGMLLRDVPKRTTFYDPVAERQMTQTDAKLFYQRSQIDLRGDSNEWVQKTPQQSPSIQAGSRSATDYGADSLILEQDGGTFYP</sequence>
<protein>
    <submittedName>
        <fullName evidence="2">Uncharacterized protein</fullName>
    </submittedName>
</protein>
<feature type="region of interest" description="Disordered" evidence="1">
    <location>
        <begin position="101"/>
        <end position="143"/>
    </location>
</feature>
<accession>A0A2N6NGW3</accession>
<dbReference type="AlphaFoldDB" id="A0A2N6NGW3"/>
<feature type="region of interest" description="Disordered" evidence="1">
    <location>
        <begin position="1"/>
        <end position="64"/>
    </location>
</feature>
<proteinExistence type="predicted"/>
<name>A0A2N6NGW3_BEABA</name>
<evidence type="ECO:0000313" key="3">
    <source>
        <dbReference type="Proteomes" id="UP000235728"/>
    </source>
</evidence>